<proteinExistence type="predicted"/>
<comment type="caution">
    <text evidence="2">The sequence shown here is derived from an EMBL/GenBank/DDBJ whole genome shotgun (WGS) entry which is preliminary data.</text>
</comment>
<evidence type="ECO:0000313" key="2">
    <source>
        <dbReference type="EMBL" id="KAK8013794.1"/>
    </source>
</evidence>
<protein>
    <submittedName>
        <fullName evidence="2">Uncharacterized protein</fullName>
    </submittedName>
</protein>
<feature type="region of interest" description="Disordered" evidence="1">
    <location>
        <begin position="64"/>
        <end position="94"/>
    </location>
</feature>
<feature type="compositionally biased region" description="Basic and acidic residues" evidence="1">
    <location>
        <begin position="64"/>
        <end position="73"/>
    </location>
</feature>
<name>A0ABR1RKJ0_9PEZI</name>
<accession>A0ABR1RKJ0</accession>
<reference evidence="2 3" key="1">
    <citation type="submission" date="2023-01" db="EMBL/GenBank/DDBJ databases">
        <title>Analysis of 21 Apiospora genomes using comparative genomics revels a genus with tremendous synthesis potential of carbohydrate active enzymes and secondary metabolites.</title>
        <authorList>
            <person name="Sorensen T."/>
        </authorList>
    </citation>
    <scope>NUCLEOTIDE SEQUENCE [LARGE SCALE GENOMIC DNA]</scope>
    <source>
        <strain evidence="2 3">CBS 20057</strain>
    </source>
</reference>
<dbReference type="EMBL" id="JAQQWI010000013">
    <property type="protein sequence ID" value="KAK8013794.1"/>
    <property type="molecule type" value="Genomic_DNA"/>
</dbReference>
<evidence type="ECO:0000256" key="1">
    <source>
        <dbReference type="SAM" id="MobiDB-lite"/>
    </source>
</evidence>
<evidence type="ECO:0000313" key="3">
    <source>
        <dbReference type="Proteomes" id="UP001396898"/>
    </source>
</evidence>
<dbReference type="Proteomes" id="UP001396898">
    <property type="component" value="Unassembled WGS sequence"/>
</dbReference>
<gene>
    <name evidence="2" type="ORF">PG991_009387</name>
</gene>
<organism evidence="2 3">
    <name type="scientific">Apiospora marii</name>
    <dbReference type="NCBI Taxonomy" id="335849"/>
    <lineage>
        <taxon>Eukaryota</taxon>
        <taxon>Fungi</taxon>
        <taxon>Dikarya</taxon>
        <taxon>Ascomycota</taxon>
        <taxon>Pezizomycotina</taxon>
        <taxon>Sordariomycetes</taxon>
        <taxon>Xylariomycetidae</taxon>
        <taxon>Amphisphaeriales</taxon>
        <taxon>Apiosporaceae</taxon>
        <taxon>Apiospora</taxon>
    </lineage>
</organism>
<keyword evidence="3" id="KW-1185">Reference proteome</keyword>
<sequence>MAHQTHALPWNTLVAHYKYKVSYTHETQRQDIFAIENKETIFFCRALAKHVQELSETERAKFKPQAELRERAKGWTKSVPSAAGKSPGGSKTKTRMVYPDEMQKRYVEGGNEETDLPSRVPACYCQNLQQLTQWTECAHGSRSAHADTVKIMMMEAAGTPPAICASPDRAANKPEVGLLRFVTTEYGHRHPVCRVAEEALRAYLYLNLLVVMQEQGVELCDCSYSESGEEIPGRRKYMDLVSYGSLLSSVAGEYDGDAQNLVHWDFFYARDERGIYGWDRSKPKDVLADIEALQGYFKGVWRVLVVYDLVIREAGGDPGLEDMCKFTLPISFF</sequence>